<protein>
    <submittedName>
        <fullName evidence="3">Uncharacterized protein</fullName>
    </submittedName>
</protein>
<dbReference type="OrthoDB" id="8291552at2759"/>
<comment type="caution">
    <text evidence="3">The sequence shown here is derived from an EMBL/GenBank/DDBJ whole genome shotgun (WGS) entry which is preliminary data.</text>
</comment>
<evidence type="ECO:0000313" key="4">
    <source>
        <dbReference type="Proteomes" id="UP000198287"/>
    </source>
</evidence>
<keyword evidence="2" id="KW-1133">Transmembrane helix</keyword>
<keyword evidence="2" id="KW-0472">Membrane</keyword>
<gene>
    <name evidence="3" type="ORF">Fcan01_04786</name>
</gene>
<evidence type="ECO:0000256" key="1">
    <source>
        <dbReference type="SAM" id="MobiDB-lite"/>
    </source>
</evidence>
<feature type="transmembrane region" description="Helical" evidence="2">
    <location>
        <begin position="20"/>
        <end position="41"/>
    </location>
</feature>
<feature type="region of interest" description="Disordered" evidence="1">
    <location>
        <begin position="568"/>
        <end position="590"/>
    </location>
</feature>
<evidence type="ECO:0000313" key="3">
    <source>
        <dbReference type="EMBL" id="OXA60844.1"/>
    </source>
</evidence>
<keyword evidence="4" id="KW-1185">Reference proteome</keyword>
<dbReference type="Proteomes" id="UP000198287">
    <property type="component" value="Unassembled WGS sequence"/>
</dbReference>
<organism evidence="3 4">
    <name type="scientific">Folsomia candida</name>
    <name type="common">Springtail</name>
    <dbReference type="NCBI Taxonomy" id="158441"/>
    <lineage>
        <taxon>Eukaryota</taxon>
        <taxon>Metazoa</taxon>
        <taxon>Ecdysozoa</taxon>
        <taxon>Arthropoda</taxon>
        <taxon>Hexapoda</taxon>
        <taxon>Collembola</taxon>
        <taxon>Entomobryomorpha</taxon>
        <taxon>Isotomoidea</taxon>
        <taxon>Isotomidae</taxon>
        <taxon>Proisotominae</taxon>
        <taxon>Folsomia</taxon>
    </lineage>
</organism>
<feature type="compositionally biased region" description="Pro residues" evidence="1">
    <location>
        <begin position="572"/>
        <end position="584"/>
    </location>
</feature>
<dbReference type="EMBL" id="LNIX01000002">
    <property type="protein sequence ID" value="OXA60844.1"/>
    <property type="molecule type" value="Genomic_DNA"/>
</dbReference>
<evidence type="ECO:0000256" key="2">
    <source>
        <dbReference type="SAM" id="Phobius"/>
    </source>
</evidence>
<reference evidence="3 4" key="1">
    <citation type="submission" date="2015-12" db="EMBL/GenBank/DDBJ databases">
        <title>The genome of Folsomia candida.</title>
        <authorList>
            <person name="Faddeeva A."/>
            <person name="Derks M.F."/>
            <person name="Anvar Y."/>
            <person name="Smit S."/>
            <person name="Van Straalen N."/>
            <person name="Roelofs D."/>
        </authorList>
    </citation>
    <scope>NUCLEOTIDE SEQUENCE [LARGE SCALE GENOMIC DNA]</scope>
    <source>
        <strain evidence="3 4">VU population</strain>
        <tissue evidence="3">Whole body</tissue>
    </source>
</reference>
<accession>A0A226EUU9</accession>
<dbReference type="AlphaFoldDB" id="A0A226EUU9"/>
<proteinExistence type="predicted"/>
<sequence length="759" mass="85168">MPQNSRPFQFLQKQSSRLQFLLRLYILALSIIPASCIFEYICEDVELYKPYIRIYEGRKGALLQEWGPGFYPTGSMSNLWVCINGPSLFCCFQLMGILLYGDPTDYRRPFVQPFSAPYFFGQDEYMMGFPAHFQNATSIALIGETECVVEKGNGSDGEVKMDLTFKPNIQRNGSNPTPGETLGYVCKQPFSNVLRAAVAASVGNTDPDGTVENGRMRGLVRDEPIGEKGTCGAELLDDATLQDNITATEEIFKDADTIFQEATKDAWNTAYSAKVKATTDGFDAELKSVQGKIAATPPPKPAVLKKLLEQETQLTAAIKTEGEKDAAFGKLWAAAGTAMSSVVKPSDGFETQAKSDVEAVVKAKKELEDLEAWDSLSLEGDVKKAKEELAKVKQTAVASTVTAWKSLSTWRHAVSVASVIVAELQDKFTSYTPTKLGRKKKAKRKKGVTYPKKRMSSPQTYEISECDALPLRSVVCAEGKPTYDHACTLFKTSLGIDQITWQTDADASWKGDVLHEIGAIFSQACPYLPDRIRFVTMVHRILSFYLTSDEYYNLRQPAPGTTSLTCVQYAELPPPPNPPNPKPSPEQGTERRQFWDQIMEILKECRLGKGNSLVFRDLTAKMKNKKRGEWADNEFVFNWVVDMSWRIFATVLGICVVDREDRIPHVASKFHSLFTEDFLIPLRETWINPKDNLIFQWIIGEFYNGEAEPWAERCMEASFLRSERLEEYRPPRGLLVNCAMEHNYFIDGKFAGKTGRYAE</sequence>
<keyword evidence="2" id="KW-0812">Transmembrane</keyword>
<name>A0A226EUU9_FOLCA</name>